<feature type="domain" description="ABC transporter" evidence="5">
    <location>
        <begin position="30"/>
        <end position="244"/>
    </location>
</feature>
<keyword evidence="2" id="KW-0813">Transport</keyword>
<name>A0AAX1QDQ6_9BACI</name>
<evidence type="ECO:0000313" key="6">
    <source>
        <dbReference type="EMBL" id="RAS81731.1"/>
    </source>
</evidence>
<dbReference type="GO" id="GO:0005524">
    <property type="term" value="F:ATP binding"/>
    <property type="evidence" value="ECO:0007669"/>
    <property type="project" value="UniProtKB-KW"/>
</dbReference>
<dbReference type="PANTHER" id="PTHR43335">
    <property type="entry name" value="ABC TRANSPORTER, ATP-BINDING PROTEIN"/>
    <property type="match status" value="1"/>
</dbReference>
<dbReference type="EMBL" id="LVYK01000002">
    <property type="protein sequence ID" value="RAS81731.1"/>
    <property type="molecule type" value="Genomic_DNA"/>
</dbReference>
<keyword evidence="4" id="KW-0067">ATP-binding</keyword>
<protein>
    <recommendedName>
        <fullName evidence="5">ABC transporter domain-containing protein</fullName>
    </recommendedName>
</protein>
<dbReference type="SMART" id="SM00382">
    <property type="entry name" value="AAA"/>
    <property type="match status" value="1"/>
</dbReference>
<evidence type="ECO:0000256" key="1">
    <source>
        <dbReference type="ARBA" id="ARBA00005417"/>
    </source>
</evidence>
<accession>A0AAX1QDQ6</accession>
<dbReference type="SUPFAM" id="SSF52540">
    <property type="entry name" value="P-loop containing nucleoside triphosphate hydrolases"/>
    <property type="match status" value="1"/>
</dbReference>
<evidence type="ECO:0000256" key="4">
    <source>
        <dbReference type="ARBA" id="ARBA00022840"/>
    </source>
</evidence>
<evidence type="ECO:0000256" key="3">
    <source>
        <dbReference type="ARBA" id="ARBA00022741"/>
    </source>
</evidence>
<comment type="similarity">
    <text evidence="1">Belongs to the ABC transporter superfamily.</text>
</comment>
<dbReference type="Gene3D" id="3.40.50.300">
    <property type="entry name" value="P-loop containing nucleotide triphosphate hydrolases"/>
    <property type="match status" value="1"/>
</dbReference>
<evidence type="ECO:0000259" key="5">
    <source>
        <dbReference type="PROSITE" id="PS50893"/>
    </source>
</evidence>
<sequence length="304" mass="34725">MSIRSYLLFSIYRFEYWMQKINKKGAAYMLALQDVTKKYGNQVALDEVNINIKEGEIVGLVGPNGSGKTTLMKILNGLIVNYEGEVVRNESIGALIESPKYFEHKSGLYNLKYFNDLFGTKQDVGKLLEQLNMDHYKKKSVKKYSMGMKQRLGIALALTAQPEYLILDEPTNGMDPSGVREVLRYLRRIAERNNIGMLISSHILSDIESLCDKVYLIHNGKIKKEHRPLVGFAVEDKDIGKIEHILLDMQDASITDNGIVKVPKSESKKVSQLFDEHGIEIKQIEEKSVSLEEMYFDMVEEDYK</sequence>
<organism evidence="6 7">
    <name type="scientific">Priestia endophytica</name>
    <dbReference type="NCBI Taxonomy" id="135735"/>
    <lineage>
        <taxon>Bacteria</taxon>
        <taxon>Bacillati</taxon>
        <taxon>Bacillota</taxon>
        <taxon>Bacilli</taxon>
        <taxon>Bacillales</taxon>
        <taxon>Bacillaceae</taxon>
        <taxon>Priestia</taxon>
    </lineage>
</organism>
<proteinExistence type="inferred from homology"/>
<comment type="caution">
    <text evidence="6">The sequence shown here is derived from an EMBL/GenBank/DDBJ whole genome shotgun (WGS) entry which is preliminary data.</text>
</comment>
<reference evidence="6 7" key="1">
    <citation type="submission" date="2016-03" db="EMBL/GenBank/DDBJ databases">
        <title>Comparison of Bacillus endophyticus and B. anthracis characteristics using whole genome sequence analysis and microbiological techniques.</title>
        <authorList>
            <person name="Lekota K.E."/>
            <person name="Mafofo J."/>
            <person name="Rees J."/>
            <person name="Muchadeyi F.C."/>
            <person name="Madoroba E."/>
            <person name="Van Heerden H."/>
        </authorList>
    </citation>
    <scope>NUCLEOTIDE SEQUENCE [LARGE SCALE GENOMIC DNA]</scope>
    <source>
        <strain evidence="6 7">3631_10C</strain>
    </source>
</reference>
<dbReference type="GO" id="GO:0016887">
    <property type="term" value="F:ATP hydrolysis activity"/>
    <property type="evidence" value="ECO:0007669"/>
    <property type="project" value="InterPro"/>
</dbReference>
<evidence type="ECO:0000313" key="7">
    <source>
        <dbReference type="Proteomes" id="UP000250174"/>
    </source>
</evidence>
<gene>
    <name evidence="6" type="ORF">A3864_02580</name>
</gene>
<dbReference type="InterPro" id="IPR003593">
    <property type="entry name" value="AAA+_ATPase"/>
</dbReference>
<dbReference type="Proteomes" id="UP000250174">
    <property type="component" value="Unassembled WGS sequence"/>
</dbReference>
<dbReference type="AlphaFoldDB" id="A0AAX1QDQ6"/>
<keyword evidence="3" id="KW-0547">Nucleotide-binding</keyword>
<dbReference type="InterPro" id="IPR027417">
    <property type="entry name" value="P-loop_NTPase"/>
</dbReference>
<dbReference type="Pfam" id="PF00005">
    <property type="entry name" value="ABC_tran"/>
    <property type="match status" value="1"/>
</dbReference>
<dbReference type="PROSITE" id="PS50893">
    <property type="entry name" value="ABC_TRANSPORTER_2"/>
    <property type="match status" value="1"/>
</dbReference>
<dbReference type="PANTHER" id="PTHR43335:SF4">
    <property type="entry name" value="ABC TRANSPORTER, ATP-BINDING PROTEIN"/>
    <property type="match status" value="1"/>
</dbReference>
<evidence type="ECO:0000256" key="2">
    <source>
        <dbReference type="ARBA" id="ARBA00022448"/>
    </source>
</evidence>
<dbReference type="InterPro" id="IPR003439">
    <property type="entry name" value="ABC_transporter-like_ATP-bd"/>
</dbReference>